<dbReference type="InterPro" id="IPR004358">
    <property type="entry name" value="Sig_transdc_His_kin-like_C"/>
</dbReference>
<dbReference type="PROSITE" id="PS50109">
    <property type="entry name" value="HIS_KIN"/>
    <property type="match status" value="1"/>
</dbReference>
<dbReference type="SUPFAM" id="SSF55785">
    <property type="entry name" value="PYP-like sensor domain (PAS domain)"/>
    <property type="match status" value="2"/>
</dbReference>
<dbReference type="Pfam" id="PF13185">
    <property type="entry name" value="GAF_2"/>
    <property type="match status" value="1"/>
</dbReference>
<dbReference type="InterPro" id="IPR000014">
    <property type="entry name" value="PAS"/>
</dbReference>
<feature type="domain" description="PAS" evidence="8">
    <location>
        <begin position="30"/>
        <end position="86"/>
    </location>
</feature>
<dbReference type="PROSITE" id="PS50113">
    <property type="entry name" value="PAC"/>
    <property type="match status" value="1"/>
</dbReference>
<dbReference type="Gene3D" id="3.30.450.40">
    <property type="match status" value="1"/>
</dbReference>
<dbReference type="PANTHER" id="PTHR43065">
    <property type="entry name" value="SENSOR HISTIDINE KINASE"/>
    <property type="match status" value="1"/>
</dbReference>
<sequence>MHHPLAATSCQPHQLGFTRSLGPVQNGETMILDPDGYVCSWNAGVQNLEGYQSEEVIGQHFSCFFPAEDMEQGQPSQVLATAIAQGRVAEERWQVRKDGSRYWASVVLTALFDINGQLQGISQVTQDLTARKLTAEKGVEDKRSEAEVALSMSQAELMTLFGAMQDVILVISAEGRYLKIAPSCTPLLYRPSTDLVGKTMHEVLPQAAADFFLHHIQQALTTQTAVKVEYSLPVEDQLIWFDATLVALTEQSVLWVARDISARKQAEQALVDQVRLAAFRSEVDASLTRSDDLQEMLHQCTNAVVGHLDAAFARIWLLNPEENILELQASSGLYTHLDGAHARVPVGQFKIGLIAAEREPHLTNTVLDDPRVGDKVWALREGMVAFAGYPLMVEDQLLGVIALFARQSLSTSTLDALAFVAQEVALGIKRKQTETALRQSETQLREKAQQLESTLWELQQTQTQIIQSEKMSSLGQLVAGVAHEINNPVNFIYGNLKHANEYTQDLLGLLQLYQQHYPHPIAAVEAEAAAIDLDFLVEDLPKLLSSMKIGAERIRQIVVSLRHFSHMDEAGMKAVNLHEGIDSTLMILQNRFKAGDGHLAIELVKDYGDIPLVECYAGQLNQVFMNILTNAIDALESQNQQRSLREAVQNPSRISIYTERASADRVRIRIADNGLGLSPTVQQRLFDPFFTTKPVGKGTGLGMSISYQIVKEKHGGSLHCVSEIGHGAEFVIEIPISQEPK</sequence>
<dbReference type="Gene3D" id="3.30.565.10">
    <property type="entry name" value="Histidine kinase-like ATPase, C-terminal domain"/>
    <property type="match status" value="1"/>
</dbReference>
<organism evidence="10 11">
    <name type="scientific">Trichocoleus desertorum GB2-A4</name>
    <dbReference type="NCBI Taxonomy" id="2933944"/>
    <lineage>
        <taxon>Bacteria</taxon>
        <taxon>Bacillati</taxon>
        <taxon>Cyanobacteriota</taxon>
        <taxon>Cyanophyceae</taxon>
        <taxon>Leptolyngbyales</taxon>
        <taxon>Trichocoleusaceae</taxon>
        <taxon>Trichocoleus</taxon>
    </lineage>
</organism>
<dbReference type="SMART" id="SM00387">
    <property type="entry name" value="HATPase_c"/>
    <property type="match status" value="1"/>
</dbReference>
<evidence type="ECO:0000259" key="8">
    <source>
        <dbReference type="PROSITE" id="PS50112"/>
    </source>
</evidence>
<dbReference type="Pfam" id="PF13426">
    <property type="entry name" value="PAS_9"/>
    <property type="match status" value="1"/>
</dbReference>
<evidence type="ECO:0000256" key="2">
    <source>
        <dbReference type="ARBA" id="ARBA00012438"/>
    </source>
</evidence>
<evidence type="ECO:0000256" key="1">
    <source>
        <dbReference type="ARBA" id="ARBA00000085"/>
    </source>
</evidence>
<dbReference type="Gene3D" id="1.10.287.130">
    <property type="match status" value="1"/>
</dbReference>
<dbReference type="InterPro" id="IPR036097">
    <property type="entry name" value="HisK_dim/P_sf"/>
</dbReference>
<name>A0ABV0JB96_9CYAN</name>
<dbReference type="CDD" id="cd00130">
    <property type="entry name" value="PAS"/>
    <property type="match status" value="2"/>
</dbReference>
<reference evidence="10 11" key="1">
    <citation type="submission" date="2022-04" db="EMBL/GenBank/DDBJ databases">
        <title>Positive selection, recombination, and allopatry shape intraspecific diversity of widespread and dominant cyanobacteria.</title>
        <authorList>
            <person name="Wei J."/>
            <person name="Shu W."/>
            <person name="Hu C."/>
        </authorList>
    </citation>
    <scope>NUCLEOTIDE SEQUENCE [LARGE SCALE GENOMIC DNA]</scope>
    <source>
        <strain evidence="10 11">GB2-A4</strain>
    </source>
</reference>
<dbReference type="PRINTS" id="PR00344">
    <property type="entry name" value="BCTRLSENSOR"/>
</dbReference>
<evidence type="ECO:0000313" key="11">
    <source>
        <dbReference type="Proteomes" id="UP001464891"/>
    </source>
</evidence>
<dbReference type="CDD" id="cd00082">
    <property type="entry name" value="HisKA"/>
    <property type="match status" value="1"/>
</dbReference>
<accession>A0ABV0JB96</accession>
<dbReference type="InterPro" id="IPR013656">
    <property type="entry name" value="PAS_4"/>
</dbReference>
<evidence type="ECO:0000256" key="4">
    <source>
        <dbReference type="ARBA" id="ARBA00022777"/>
    </source>
</evidence>
<dbReference type="InterPro" id="IPR003018">
    <property type="entry name" value="GAF"/>
</dbReference>
<keyword evidence="5" id="KW-0902">Two-component regulatory system</keyword>
<keyword evidence="4" id="KW-0808">Transferase</keyword>
<dbReference type="PROSITE" id="PS50112">
    <property type="entry name" value="PAS"/>
    <property type="match status" value="2"/>
</dbReference>
<evidence type="ECO:0000256" key="5">
    <source>
        <dbReference type="ARBA" id="ARBA00023012"/>
    </source>
</evidence>
<dbReference type="Gene3D" id="3.30.450.20">
    <property type="entry name" value="PAS domain"/>
    <property type="match status" value="2"/>
</dbReference>
<feature type="domain" description="Histidine kinase" evidence="7">
    <location>
        <begin position="480"/>
        <end position="738"/>
    </location>
</feature>
<comment type="catalytic activity">
    <reaction evidence="1">
        <text>ATP + protein L-histidine = ADP + protein N-phospho-L-histidine.</text>
        <dbReference type="EC" id="2.7.13.3"/>
    </reaction>
</comment>
<keyword evidence="11" id="KW-1185">Reference proteome</keyword>
<dbReference type="InterPro" id="IPR005467">
    <property type="entry name" value="His_kinase_dom"/>
</dbReference>
<dbReference type="Proteomes" id="UP001464891">
    <property type="component" value="Unassembled WGS sequence"/>
</dbReference>
<dbReference type="SUPFAM" id="SSF47384">
    <property type="entry name" value="Homodimeric domain of signal transducing histidine kinase"/>
    <property type="match status" value="1"/>
</dbReference>
<dbReference type="InterPro" id="IPR003661">
    <property type="entry name" value="HisK_dim/P_dom"/>
</dbReference>
<dbReference type="SUPFAM" id="SSF55781">
    <property type="entry name" value="GAF domain-like"/>
    <property type="match status" value="1"/>
</dbReference>
<protein>
    <recommendedName>
        <fullName evidence="2">histidine kinase</fullName>
        <ecNumber evidence="2">2.7.13.3</ecNumber>
    </recommendedName>
</protein>
<dbReference type="SMART" id="SM00065">
    <property type="entry name" value="GAF"/>
    <property type="match status" value="1"/>
</dbReference>
<dbReference type="Pfam" id="PF02518">
    <property type="entry name" value="HATPase_c"/>
    <property type="match status" value="1"/>
</dbReference>
<evidence type="ECO:0000259" key="9">
    <source>
        <dbReference type="PROSITE" id="PS50113"/>
    </source>
</evidence>
<feature type="domain" description="PAC" evidence="9">
    <location>
        <begin position="87"/>
        <end position="140"/>
    </location>
</feature>
<proteinExistence type="predicted"/>
<evidence type="ECO:0000256" key="3">
    <source>
        <dbReference type="ARBA" id="ARBA00022553"/>
    </source>
</evidence>
<dbReference type="InterPro" id="IPR003594">
    <property type="entry name" value="HATPase_dom"/>
</dbReference>
<dbReference type="InterPro" id="IPR000700">
    <property type="entry name" value="PAS-assoc_C"/>
</dbReference>
<feature type="coiled-coil region" evidence="6">
    <location>
        <begin position="430"/>
        <end position="461"/>
    </location>
</feature>
<dbReference type="SMART" id="SM00091">
    <property type="entry name" value="PAS"/>
    <property type="match status" value="2"/>
</dbReference>
<feature type="domain" description="PAS" evidence="8">
    <location>
        <begin position="153"/>
        <end position="223"/>
    </location>
</feature>
<dbReference type="PANTHER" id="PTHR43065:SF50">
    <property type="entry name" value="HISTIDINE KINASE"/>
    <property type="match status" value="1"/>
</dbReference>
<dbReference type="NCBIfam" id="TIGR00229">
    <property type="entry name" value="sensory_box"/>
    <property type="match status" value="2"/>
</dbReference>
<keyword evidence="6" id="KW-0175">Coiled coil</keyword>
<keyword evidence="4" id="KW-0418">Kinase</keyword>
<gene>
    <name evidence="10" type="ORF">NC998_15700</name>
</gene>
<dbReference type="RefSeq" id="WP_190436776.1">
    <property type="nucleotide sequence ID" value="NZ_JAMPKM010000009.1"/>
</dbReference>
<dbReference type="EC" id="2.7.13.3" evidence="2"/>
<dbReference type="EMBL" id="JAMPKM010000009">
    <property type="protein sequence ID" value="MEP0818543.1"/>
    <property type="molecule type" value="Genomic_DNA"/>
</dbReference>
<dbReference type="InterPro" id="IPR036890">
    <property type="entry name" value="HATPase_C_sf"/>
</dbReference>
<dbReference type="SUPFAM" id="SSF55874">
    <property type="entry name" value="ATPase domain of HSP90 chaperone/DNA topoisomerase II/histidine kinase"/>
    <property type="match status" value="1"/>
</dbReference>
<dbReference type="Pfam" id="PF08448">
    <property type="entry name" value="PAS_4"/>
    <property type="match status" value="1"/>
</dbReference>
<evidence type="ECO:0000256" key="6">
    <source>
        <dbReference type="SAM" id="Coils"/>
    </source>
</evidence>
<dbReference type="InterPro" id="IPR035965">
    <property type="entry name" value="PAS-like_dom_sf"/>
</dbReference>
<dbReference type="InterPro" id="IPR029016">
    <property type="entry name" value="GAF-like_dom_sf"/>
</dbReference>
<comment type="caution">
    <text evidence="10">The sequence shown here is derived from an EMBL/GenBank/DDBJ whole genome shotgun (WGS) entry which is preliminary data.</text>
</comment>
<evidence type="ECO:0000259" key="7">
    <source>
        <dbReference type="PROSITE" id="PS50109"/>
    </source>
</evidence>
<dbReference type="SMART" id="SM00388">
    <property type="entry name" value="HisKA"/>
    <property type="match status" value="1"/>
</dbReference>
<keyword evidence="3" id="KW-0597">Phosphoprotein</keyword>
<evidence type="ECO:0000313" key="10">
    <source>
        <dbReference type="EMBL" id="MEP0818543.1"/>
    </source>
</evidence>